<keyword evidence="2" id="KW-0812">Transmembrane</keyword>
<feature type="transmembrane region" description="Helical" evidence="2">
    <location>
        <begin position="28"/>
        <end position="48"/>
    </location>
</feature>
<sequence>MAIGIVIVAIAILKYNALLKKEALQKDAIYVSIGALAITLVYVGAVFIGEGSILDVPVAIVALVTALALSSHMLADALRIWFSRFIGTRLGLFTETEVDKMKHFYSEASKVNRQQEPAIDLFDDGDASVDRLLDLLTPRQREIITLRAKGLSDKQIADTLDIKLPTVRKHIEDIKTRIGSRDKADCAIYCVVTGLLTKDDLLDWFDSLDINGNGHR</sequence>
<dbReference type="GO" id="GO:0003677">
    <property type="term" value="F:DNA binding"/>
    <property type="evidence" value="ECO:0007669"/>
    <property type="project" value="UniProtKB-KW"/>
</dbReference>
<dbReference type="InterPro" id="IPR016032">
    <property type="entry name" value="Sig_transdc_resp-reg_C-effctor"/>
</dbReference>
<evidence type="ECO:0000313" key="4">
    <source>
        <dbReference type="EMBL" id="PIZ40520.1"/>
    </source>
</evidence>
<keyword evidence="2" id="KW-0472">Membrane</keyword>
<dbReference type="PRINTS" id="PR00038">
    <property type="entry name" value="HTHLUXR"/>
</dbReference>
<dbReference type="Proteomes" id="UP000230956">
    <property type="component" value="Unassembled WGS sequence"/>
</dbReference>
<feature type="domain" description="HTH luxR-type" evidence="3">
    <location>
        <begin position="129"/>
        <end position="194"/>
    </location>
</feature>
<dbReference type="AlphaFoldDB" id="A0A2M7T8Z7"/>
<evidence type="ECO:0000256" key="1">
    <source>
        <dbReference type="ARBA" id="ARBA00023125"/>
    </source>
</evidence>
<evidence type="ECO:0000259" key="3">
    <source>
        <dbReference type="PROSITE" id="PS50043"/>
    </source>
</evidence>
<dbReference type="SUPFAM" id="SSF46894">
    <property type="entry name" value="C-terminal effector domain of the bipartite response regulators"/>
    <property type="match status" value="1"/>
</dbReference>
<gene>
    <name evidence="4" type="ORF">COY37_03690</name>
</gene>
<dbReference type="InterPro" id="IPR036388">
    <property type="entry name" value="WH-like_DNA-bd_sf"/>
</dbReference>
<evidence type="ECO:0000256" key="2">
    <source>
        <dbReference type="SAM" id="Phobius"/>
    </source>
</evidence>
<reference evidence="5" key="1">
    <citation type="submission" date="2017-09" db="EMBL/GenBank/DDBJ databases">
        <title>Depth-based differentiation of microbial function through sediment-hosted aquifers and enrichment of novel symbionts in the deep terrestrial subsurface.</title>
        <authorList>
            <person name="Probst A.J."/>
            <person name="Ladd B."/>
            <person name="Jarett J.K."/>
            <person name="Geller-Mcgrath D.E."/>
            <person name="Sieber C.M.K."/>
            <person name="Emerson J.B."/>
            <person name="Anantharaman K."/>
            <person name="Thomas B.C."/>
            <person name="Malmstrom R."/>
            <person name="Stieglmeier M."/>
            <person name="Klingl A."/>
            <person name="Woyke T."/>
            <person name="Ryan C.M."/>
            <person name="Banfield J.F."/>
        </authorList>
    </citation>
    <scope>NUCLEOTIDE SEQUENCE [LARGE SCALE GENOMIC DNA]</scope>
</reference>
<dbReference type="PANTHER" id="PTHR43214">
    <property type="entry name" value="TWO-COMPONENT RESPONSE REGULATOR"/>
    <property type="match status" value="1"/>
</dbReference>
<dbReference type="Pfam" id="PF00196">
    <property type="entry name" value="GerE"/>
    <property type="match status" value="1"/>
</dbReference>
<comment type="caution">
    <text evidence="4">The sequence shown here is derived from an EMBL/GenBank/DDBJ whole genome shotgun (WGS) entry which is preliminary data.</text>
</comment>
<dbReference type="GO" id="GO:0006355">
    <property type="term" value="P:regulation of DNA-templated transcription"/>
    <property type="evidence" value="ECO:0007669"/>
    <property type="project" value="InterPro"/>
</dbReference>
<dbReference type="InterPro" id="IPR039420">
    <property type="entry name" value="WalR-like"/>
</dbReference>
<protein>
    <recommendedName>
        <fullName evidence="3">HTH luxR-type domain-containing protein</fullName>
    </recommendedName>
</protein>
<feature type="transmembrane region" description="Helical" evidence="2">
    <location>
        <begin position="54"/>
        <end position="75"/>
    </location>
</feature>
<dbReference type="PROSITE" id="PS50043">
    <property type="entry name" value="HTH_LUXR_2"/>
    <property type="match status" value="1"/>
</dbReference>
<dbReference type="Gene3D" id="1.10.10.10">
    <property type="entry name" value="Winged helix-like DNA-binding domain superfamily/Winged helix DNA-binding domain"/>
    <property type="match status" value="1"/>
</dbReference>
<evidence type="ECO:0000313" key="5">
    <source>
        <dbReference type="Proteomes" id="UP000230956"/>
    </source>
</evidence>
<accession>A0A2M7T8Z7</accession>
<dbReference type="CDD" id="cd06170">
    <property type="entry name" value="LuxR_C_like"/>
    <property type="match status" value="1"/>
</dbReference>
<dbReference type="EMBL" id="PFNG01000087">
    <property type="protein sequence ID" value="PIZ40520.1"/>
    <property type="molecule type" value="Genomic_DNA"/>
</dbReference>
<name>A0A2M7T8Z7_9ACTN</name>
<dbReference type="SMART" id="SM00421">
    <property type="entry name" value="HTH_LUXR"/>
    <property type="match status" value="1"/>
</dbReference>
<keyword evidence="2" id="KW-1133">Transmembrane helix</keyword>
<dbReference type="InterPro" id="IPR000792">
    <property type="entry name" value="Tscrpt_reg_LuxR_C"/>
</dbReference>
<proteinExistence type="predicted"/>
<keyword evidence="1" id="KW-0238">DNA-binding</keyword>
<organism evidence="4 5">
    <name type="scientific">Candidatus Aquicultor secundus</name>
    <dbReference type="NCBI Taxonomy" id="1973895"/>
    <lineage>
        <taxon>Bacteria</taxon>
        <taxon>Bacillati</taxon>
        <taxon>Actinomycetota</taxon>
        <taxon>Candidatus Aquicultoria</taxon>
        <taxon>Candidatus Aquicultorales</taxon>
        <taxon>Candidatus Aquicultoraceae</taxon>
        <taxon>Candidatus Aquicultor</taxon>
    </lineage>
</organism>